<proteinExistence type="inferred from homology"/>
<sequence length="499" mass="52990">MDSREVGFPGYMVYCGLMASLTSLSIGYVIGSPNVPETAIRGKDGHCDPSAPHSGFPGCFEFADLLWGFAVGSFCLGALAGGLSGGTVQNVFGRKKTMFISNIFFIVGAILLGLTYHQAQFIVGRIIIGFACGLGGVVAPTYLGEISSIKGRGTMGTMYQLLIVVGILISNLIGLGLSTAPKWRILLAINGIPALIQMFLLPSLVESPRYLVSQNRLEEARVALQKLRGADTNIEHEFADIVQLILGRGSSAAARPNNQDSAFEEYKADPEAAVTATNAGTSKNYSIARLFTSECRGLALLGILIHFLQQASGINGLIYYSTTFLGDVFGSGNSKYITVGVSCCNLLATLASVALIDRTGRRTLLLISFAGVSLSSILLVIGAYADVGVLVVVAVFLYTASFAIGLGPIPWLLLSELLPTYALSSASAVATGVNWGTNFIIGLVFPSLNKGLGNGTFILFAAFTAFGFFYTWFFVPETRARSIEEIMAEKGVAPRSDYM</sequence>
<keyword evidence="6 7" id="KW-0472">Membrane</keyword>
<dbReference type="AlphaFoldDB" id="A0A197KB25"/>
<gene>
    <name evidence="9" type="ORF">K457DRAFT_708698</name>
</gene>
<evidence type="ECO:0000256" key="3">
    <source>
        <dbReference type="ARBA" id="ARBA00022448"/>
    </source>
</evidence>
<dbReference type="Pfam" id="PF00083">
    <property type="entry name" value="Sugar_tr"/>
    <property type="match status" value="1"/>
</dbReference>
<evidence type="ECO:0000256" key="2">
    <source>
        <dbReference type="ARBA" id="ARBA00010992"/>
    </source>
</evidence>
<dbReference type="GO" id="GO:0016020">
    <property type="term" value="C:membrane"/>
    <property type="evidence" value="ECO:0007669"/>
    <property type="project" value="UniProtKB-SubCell"/>
</dbReference>
<evidence type="ECO:0000256" key="6">
    <source>
        <dbReference type="ARBA" id="ARBA00023136"/>
    </source>
</evidence>
<dbReference type="InterPro" id="IPR005829">
    <property type="entry name" value="Sugar_transporter_CS"/>
</dbReference>
<evidence type="ECO:0000256" key="4">
    <source>
        <dbReference type="ARBA" id="ARBA00022692"/>
    </source>
</evidence>
<feature type="transmembrane region" description="Helical" evidence="7">
    <location>
        <begin position="336"/>
        <end position="356"/>
    </location>
</feature>
<evidence type="ECO:0000256" key="1">
    <source>
        <dbReference type="ARBA" id="ARBA00004141"/>
    </source>
</evidence>
<dbReference type="EMBL" id="KV442016">
    <property type="protein sequence ID" value="OAQ34690.1"/>
    <property type="molecule type" value="Genomic_DNA"/>
</dbReference>
<dbReference type="PANTHER" id="PTHR23503">
    <property type="entry name" value="SOLUTE CARRIER FAMILY 2"/>
    <property type="match status" value="1"/>
</dbReference>
<name>A0A197KB25_9FUNG</name>
<comment type="similarity">
    <text evidence="2">Belongs to the major facilitator superfamily. Sugar transporter (TC 2.A.1.1) family.</text>
</comment>
<feature type="transmembrane region" description="Helical" evidence="7">
    <location>
        <begin position="391"/>
        <end position="414"/>
    </location>
</feature>
<evidence type="ECO:0000313" key="10">
    <source>
        <dbReference type="Proteomes" id="UP000078512"/>
    </source>
</evidence>
<dbReference type="InterPro" id="IPR003663">
    <property type="entry name" value="Sugar/inositol_transpt"/>
</dbReference>
<evidence type="ECO:0000256" key="7">
    <source>
        <dbReference type="SAM" id="Phobius"/>
    </source>
</evidence>
<feature type="transmembrane region" description="Helical" evidence="7">
    <location>
        <begin position="457"/>
        <end position="475"/>
    </location>
</feature>
<dbReference type="OrthoDB" id="4540492at2759"/>
<dbReference type="Gene3D" id="1.20.1250.20">
    <property type="entry name" value="MFS general substrate transporter like domains"/>
    <property type="match status" value="1"/>
</dbReference>
<dbReference type="PROSITE" id="PS00217">
    <property type="entry name" value="SUGAR_TRANSPORT_2"/>
    <property type="match status" value="1"/>
</dbReference>
<feature type="transmembrane region" description="Helical" evidence="7">
    <location>
        <begin position="122"/>
        <end position="144"/>
    </location>
</feature>
<comment type="subcellular location">
    <subcellularLocation>
        <location evidence="1">Membrane</location>
        <topology evidence="1">Multi-pass membrane protein</topology>
    </subcellularLocation>
</comment>
<keyword evidence="10" id="KW-1185">Reference proteome</keyword>
<protein>
    <submittedName>
        <fullName evidence="9">General substrate transporter</fullName>
    </submittedName>
</protein>
<feature type="transmembrane region" description="Helical" evidence="7">
    <location>
        <begin position="298"/>
        <end position="320"/>
    </location>
</feature>
<keyword evidence="5 7" id="KW-1133">Transmembrane helix</keyword>
<dbReference type="InterPro" id="IPR045263">
    <property type="entry name" value="GLUT"/>
</dbReference>
<feature type="transmembrane region" description="Helical" evidence="7">
    <location>
        <begin position="183"/>
        <end position="205"/>
    </location>
</feature>
<organism evidence="9 10">
    <name type="scientific">Linnemannia elongata AG-77</name>
    <dbReference type="NCBI Taxonomy" id="1314771"/>
    <lineage>
        <taxon>Eukaryota</taxon>
        <taxon>Fungi</taxon>
        <taxon>Fungi incertae sedis</taxon>
        <taxon>Mucoromycota</taxon>
        <taxon>Mortierellomycotina</taxon>
        <taxon>Mortierellomycetes</taxon>
        <taxon>Mortierellales</taxon>
        <taxon>Mortierellaceae</taxon>
        <taxon>Linnemannia</taxon>
    </lineage>
</organism>
<dbReference type="STRING" id="1314771.A0A197KB25"/>
<dbReference type="PANTHER" id="PTHR23503:SF8">
    <property type="entry name" value="FACILITATED GLUCOSE TRANSPORTER PROTEIN 1"/>
    <property type="match status" value="1"/>
</dbReference>
<dbReference type="InterPro" id="IPR020846">
    <property type="entry name" value="MFS_dom"/>
</dbReference>
<feature type="transmembrane region" description="Helical" evidence="7">
    <location>
        <begin position="156"/>
        <end position="177"/>
    </location>
</feature>
<feature type="transmembrane region" description="Helical" evidence="7">
    <location>
        <begin position="12"/>
        <end position="31"/>
    </location>
</feature>
<reference evidence="9 10" key="1">
    <citation type="submission" date="2016-05" db="EMBL/GenBank/DDBJ databases">
        <title>Genome sequencing reveals origins of a unique bacterial endosymbiosis in the earliest lineages of terrestrial Fungi.</title>
        <authorList>
            <consortium name="DOE Joint Genome Institute"/>
            <person name="Uehling J."/>
            <person name="Gryganskyi A."/>
            <person name="Hameed K."/>
            <person name="Tschaplinski T."/>
            <person name="Misztal P."/>
            <person name="Wu S."/>
            <person name="Desiro A."/>
            <person name="Vande Pol N."/>
            <person name="Du Z.-Y."/>
            <person name="Zienkiewicz A."/>
            <person name="Zienkiewicz K."/>
            <person name="Morin E."/>
            <person name="Tisserant E."/>
            <person name="Splivallo R."/>
            <person name="Hainaut M."/>
            <person name="Henrissat B."/>
            <person name="Ohm R."/>
            <person name="Kuo A."/>
            <person name="Yan J."/>
            <person name="Lipzen A."/>
            <person name="Nolan M."/>
            <person name="Labutti K."/>
            <person name="Barry K."/>
            <person name="Goldstein A."/>
            <person name="Labbe J."/>
            <person name="Schadt C."/>
            <person name="Tuskan G."/>
            <person name="Grigoriev I."/>
            <person name="Martin F."/>
            <person name="Vilgalys R."/>
            <person name="Bonito G."/>
        </authorList>
    </citation>
    <scope>NUCLEOTIDE SEQUENCE [LARGE SCALE GENOMIC DNA]</scope>
    <source>
        <strain evidence="9 10">AG-77</strain>
    </source>
</reference>
<dbReference type="InterPro" id="IPR005828">
    <property type="entry name" value="MFS_sugar_transport-like"/>
</dbReference>
<feature type="transmembrane region" description="Helical" evidence="7">
    <location>
        <begin position="421"/>
        <end position="445"/>
    </location>
</feature>
<keyword evidence="4 7" id="KW-0812">Transmembrane</keyword>
<feature type="transmembrane region" description="Helical" evidence="7">
    <location>
        <begin position="97"/>
        <end position="116"/>
    </location>
</feature>
<feature type="transmembrane region" description="Helical" evidence="7">
    <location>
        <begin position="363"/>
        <end position="385"/>
    </location>
</feature>
<dbReference type="SUPFAM" id="SSF103473">
    <property type="entry name" value="MFS general substrate transporter"/>
    <property type="match status" value="1"/>
</dbReference>
<evidence type="ECO:0000259" key="8">
    <source>
        <dbReference type="PROSITE" id="PS50850"/>
    </source>
</evidence>
<dbReference type="Proteomes" id="UP000078512">
    <property type="component" value="Unassembled WGS sequence"/>
</dbReference>
<keyword evidence="3" id="KW-0813">Transport</keyword>
<evidence type="ECO:0000256" key="5">
    <source>
        <dbReference type="ARBA" id="ARBA00022989"/>
    </source>
</evidence>
<feature type="transmembrane region" description="Helical" evidence="7">
    <location>
        <begin position="65"/>
        <end position="85"/>
    </location>
</feature>
<dbReference type="InterPro" id="IPR036259">
    <property type="entry name" value="MFS_trans_sf"/>
</dbReference>
<feature type="domain" description="Major facilitator superfamily (MFS) profile" evidence="8">
    <location>
        <begin position="11"/>
        <end position="479"/>
    </location>
</feature>
<accession>A0A197KB25</accession>
<dbReference type="PRINTS" id="PR00171">
    <property type="entry name" value="SUGRTRNSPORT"/>
</dbReference>
<dbReference type="PROSITE" id="PS50850">
    <property type="entry name" value="MFS"/>
    <property type="match status" value="1"/>
</dbReference>
<dbReference type="GO" id="GO:0015149">
    <property type="term" value="F:hexose transmembrane transporter activity"/>
    <property type="evidence" value="ECO:0007669"/>
    <property type="project" value="TreeGrafter"/>
</dbReference>
<evidence type="ECO:0000313" key="9">
    <source>
        <dbReference type="EMBL" id="OAQ34690.1"/>
    </source>
</evidence>